<reference evidence="1 2" key="1">
    <citation type="submission" date="2019-12" db="EMBL/GenBank/DDBJ databases">
        <title>The draft genomic sequence of strain Chitinophaga oryziterrae JCM 16595.</title>
        <authorList>
            <person name="Zhang X."/>
        </authorList>
    </citation>
    <scope>NUCLEOTIDE SEQUENCE [LARGE SCALE GENOMIC DNA]</scope>
    <source>
        <strain evidence="1 2">JCM 16595</strain>
    </source>
</reference>
<dbReference type="AlphaFoldDB" id="A0A6N8J4K9"/>
<evidence type="ECO:0000313" key="1">
    <source>
        <dbReference type="EMBL" id="MVT39092.1"/>
    </source>
</evidence>
<name>A0A6N8J4K9_9BACT</name>
<keyword evidence="2" id="KW-1185">Reference proteome</keyword>
<evidence type="ECO:0008006" key="3">
    <source>
        <dbReference type="Google" id="ProtNLM"/>
    </source>
</evidence>
<evidence type="ECO:0000313" key="2">
    <source>
        <dbReference type="Proteomes" id="UP000468388"/>
    </source>
</evidence>
<dbReference type="Proteomes" id="UP000468388">
    <property type="component" value="Unassembled WGS sequence"/>
</dbReference>
<proteinExistence type="predicted"/>
<dbReference type="OrthoDB" id="623514at2"/>
<gene>
    <name evidence="1" type="ORF">GO495_00730</name>
</gene>
<sequence>MEKFSDRASKIITPFLPTDLLDGKARPGSTTGLTATESASSSAFVEQPPVFEDSYFSPGVDLYVYKTADKTWKVAYEYRKRKNVPGEQLPPVYELNGYDSVEKFYYSPSSNPKALLKVRKYGKVGLITLNNSEVLPCTYDDIENNGDFYKTIQDKQEGVISTDLKQLRPPVLKHILEGDYQIRAWHIEMPDGKQGFMDMKTGKIYIPCVKD</sequence>
<accession>A0A6N8J4K9</accession>
<organism evidence="1 2">
    <name type="scientific">Chitinophaga oryziterrae</name>
    <dbReference type="NCBI Taxonomy" id="1031224"/>
    <lineage>
        <taxon>Bacteria</taxon>
        <taxon>Pseudomonadati</taxon>
        <taxon>Bacteroidota</taxon>
        <taxon>Chitinophagia</taxon>
        <taxon>Chitinophagales</taxon>
        <taxon>Chitinophagaceae</taxon>
        <taxon>Chitinophaga</taxon>
    </lineage>
</organism>
<dbReference type="RefSeq" id="WP_157297795.1">
    <property type="nucleotide sequence ID" value="NZ_BAAAZB010000005.1"/>
</dbReference>
<dbReference type="EMBL" id="WRXO01000001">
    <property type="protein sequence ID" value="MVT39092.1"/>
    <property type="molecule type" value="Genomic_DNA"/>
</dbReference>
<comment type="caution">
    <text evidence="1">The sequence shown here is derived from an EMBL/GenBank/DDBJ whole genome shotgun (WGS) entry which is preliminary data.</text>
</comment>
<protein>
    <recommendedName>
        <fullName evidence="3">WG repeat-containing protein</fullName>
    </recommendedName>
</protein>